<keyword evidence="2" id="KW-1185">Reference proteome</keyword>
<dbReference type="EMBL" id="DS995707">
    <property type="protein sequence ID" value="EEQ34408.1"/>
    <property type="molecule type" value="Genomic_DNA"/>
</dbReference>
<dbReference type="OMA" id="QTIDQDV"/>
<evidence type="ECO:0000313" key="2">
    <source>
        <dbReference type="Proteomes" id="UP000002035"/>
    </source>
</evidence>
<dbReference type="HOGENOM" id="CLU_009290_0_0_1"/>
<name>C5FY10_ARTOC</name>
<dbReference type="eggNOG" id="ENOG502SJYI">
    <property type="taxonomic scope" value="Eukaryota"/>
</dbReference>
<dbReference type="AlphaFoldDB" id="C5FY10"/>
<dbReference type="RefSeq" id="XP_002843444.1">
    <property type="nucleotide sequence ID" value="XM_002843398.1"/>
</dbReference>
<proteinExistence type="predicted"/>
<accession>C5FY10</accession>
<dbReference type="OrthoDB" id="5354164at2759"/>
<organism evidence="1 2">
    <name type="scientific">Arthroderma otae (strain ATCC MYA-4605 / CBS 113480)</name>
    <name type="common">Microsporum canis</name>
    <dbReference type="NCBI Taxonomy" id="554155"/>
    <lineage>
        <taxon>Eukaryota</taxon>
        <taxon>Fungi</taxon>
        <taxon>Dikarya</taxon>
        <taxon>Ascomycota</taxon>
        <taxon>Pezizomycotina</taxon>
        <taxon>Eurotiomycetes</taxon>
        <taxon>Eurotiomycetidae</taxon>
        <taxon>Onygenales</taxon>
        <taxon>Arthrodermataceae</taxon>
        <taxon>Microsporum</taxon>
    </lineage>
</organism>
<dbReference type="Proteomes" id="UP000002035">
    <property type="component" value="Unassembled WGS sequence"/>
</dbReference>
<gene>
    <name evidence="1" type="ORF">MCYG_07227</name>
</gene>
<sequence>MSIFSSLKNSFLSATNENNASLANLKFDFSLLKVEAPIEFQPLGSALTLRRREEAEYGPQHQTARRLAALFEPLIPPTPKLISAYGKRVSEIIETPGVNPVGSRSHGPFREYIGADGTAVWAAATSGVAALGIYLLSCLLARAWESKEAISIWVELVDQRKKEIENAFESSHPVSIASAMSSLQSIARHDLALWDASSRSWLRTADQAKQREHKQLLLMRKNITIPFLGGSSTYDKVISTWKRAMLAIEDLLCGRPQSISDAGVLLALSSWHLYPDLIVLRNKTVNVKFEDPLFPCTGVCTIGLEIQPSGENEGVQWSLALSHLQYYGNAVNVTSPADYSRVTISQLCLVALGGLLGHWGANARDLEDAVKLFCSIGDILDGKDRKIVYSAKWIQPLIQASRKFDSSTGEERDENIRLLKYGQRRASQFLRRDEDTIPPYFGLCNEPVLSALSGSECNITYLRWLAKSMGSASSDCLIIRVHSVGSTSKGVSPDYYEYITAVPYRTKVHGKRDSEGGEVFKMTHARWYFICSKSATNRADIEMDIKRRIAEIGDSNEYCTIVKHGWTDQGEPRRWHNPPLLFRSGQVRGQPAASDLECPMPKEQGACQCFDLKLVNIPYALREFSSTQFIRTYGNLRLSLFVRGTDNRITLPGACLECGNITPRAAVQHLLQRPICKERLDRYLDAISSRTLINDARISVFIESRFIPEDSRLALDALYFATVLYSYLGGSTIMPGIVSKPLHKARWVTTRWYGEDGFYRAKAKKIYQVEDKKIPLSRQEAFACIAHLGSGQANIDPNDLESTLAMCTENSIFVAAAVLSDPAAPINEYNIRRLVGNIGRKGISMLIAPRNPQIRPLQDDHRIVNHAPYDLKRENNFSDTSLHLSFTNWTLPLATTGTQTIDQDVYLVESVIAVRDRGEWVADLDILGIDKSRLTLGSGDVCPSHDGQPLEHEYTSIDCWEELLDPPLDVGVFRARGNWVARLAAVSILMQKSKSSQIAIFDRVLCLESFECQFQKILNKSPGRLSV</sequence>
<protein>
    <submittedName>
        <fullName evidence="1">Uncharacterized protein</fullName>
    </submittedName>
</protein>
<dbReference type="GeneID" id="9225339"/>
<dbReference type="VEuPathDB" id="FungiDB:MCYG_07227"/>
<evidence type="ECO:0000313" key="1">
    <source>
        <dbReference type="EMBL" id="EEQ34408.1"/>
    </source>
</evidence>
<reference evidence="2" key="1">
    <citation type="journal article" date="2012" name="MBio">
        <title>Comparative genome analysis of Trichophyton rubrum and related dermatophytes reveals candidate genes involved in infection.</title>
        <authorList>
            <person name="Martinez D.A."/>
            <person name="Oliver B.G."/>
            <person name="Graeser Y."/>
            <person name="Goldberg J.M."/>
            <person name="Li W."/>
            <person name="Martinez-Rossi N.M."/>
            <person name="Monod M."/>
            <person name="Shelest E."/>
            <person name="Barton R.C."/>
            <person name="Birch E."/>
            <person name="Brakhage A.A."/>
            <person name="Chen Z."/>
            <person name="Gurr S.J."/>
            <person name="Heiman D."/>
            <person name="Heitman J."/>
            <person name="Kosti I."/>
            <person name="Rossi A."/>
            <person name="Saif S."/>
            <person name="Samalova M."/>
            <person name="Saunders C.W."/>
            <person name="Shea T."/>
            <person name="Summerbell R.C."/>
            <person name="Xu J."/>
            <person name="Young S."/>
            <person name="Zeng Q."/>
            <person name="Birren B.W."/>
            <person name="Cuomo C.A."/>
            <person name="White T.C."/>
        </authorList>
    </citation>
    <scope>NUCLEOTIDE SEQUENCE [LARGE SCALE GENOMIC DNA]</scope>
    <source>
        <strain evidence="2">ATCC MYA-4605 / CBS 113480</strain>
    </source>
</reference>